<dbReference type="InterPro" id="IPR023365">
    <property type="entry name" value="Sortase_dom-sf"/>
</dbReference>
<dbReference type="EMBL" id="JBITLV010000007">
    <property type="protein sequence ID" value="MFI7589294.1"/>
    <property type="molecule type" value="Genomic_DNA"/>
</dbReference>
<keyword evidence="6" id="KW-1185">Reference proteome</keyword>
<feature type="compositionally biased region" description="Gly residues" evidence="2">
    <location>
        <begin position="685"/>
        <end position="697"/>
    </location>
</feature>
<dbReference type="InterPro" id="IPR052387">
    <property type="entry name" value="Fibrocystin"/>
</dbReference>
<feature type="domain" description="IPT/TIG" evidence="4">
    <location>
        <begin position="233"/>
        <end position="315"/>
    </location>
</feature>
<feature type="signal peptide" evidence="3">
    <location>
        <begin position="1"/>
        <end position="32"/>
    </location>
</feature>
<organism evidence="5 6">
    <name type="scientific">Spongisporangium articulatum</name>
    <dbReference type="NCBI Taxonomy" id="3362603"/>
    <lineage>
        <taxon>Bacteria</taxon>
        <taxon>Bacillati</taxon>
        <taxon>Actinomycetota</taxon>
        <taxon>Actinomycetes</taxon>
        <taxon>Kineosporiales</taxon>
        <taxon>Kineosporiaceae</taxon>
        <taxon>Spongisporangium</taxon>
    </lineage>
</organism>
<feature type="compositionally biased region" description="Low complexity" evidence="2">
    <location>
        <begin position="636"/>
        <end position="645"/>
    </location>
</feature>
<feature type="chain" id="PRO_5045813114" evidence="3">
    <location>
        <begin position="33"/>
        <end position="1006"/>
    </location>
</feature>
<dbReference type="InterPro" id="IPR002909">
    <property type="entry name" value="IPT_dom"/>
</dbReference>
<evidence type="ECO:0000256" key="1">
    <source>
        <dbReference type="ARBA" id="ARBA00022729"/>
    </source>
</evidence>
<evidence type="ECO:0000256" key="3">
    <source>
        <dbReference type="SAM" id="SignalP"/>
    </source>
</evidence>
<sequence length="1006" mass="98320">MSLPRTKRAIAYTFSALFTLGTFSLVAGPAEAITGTVESTAQALDTTIVGLGITTSMVTTNNGPQTGSVAAVNSPGLLGTSAVHATVDADNLADTAHATAGADDLGLTLLNTSILTVGAVDAVCDTTGGAATATTTLTNASGIVTLPTNPAPNTVIPVQLPVGLLGANVTVANLHLNEQPGASLASTPGGLNTTSTTALRIELLHVTVGGITLLNAGNIPVGKVGCASTKPATPVASALSPTSGPTAGGTTVTVDGSNMLGVTGVTFGGVAGTNLTRVSTTRIRIDAPAHASGAVSVAVTNATGTGTAAQQYTYRAVPTVTSVSPAAGPLVGGTQVTVTGTGFAAVSDVKFGATSALAFTVNSPTRITATTPAHVAGDVHTTVTGTGGTSATSGADLFSYLTAPTLTSVSPTSGSTQGGDPLTLTGTEFTPGAAVTVGGVQVTPTFVNGTTLQVTSPAHAAGTANVVVTTAGGPTAPGTFTYVVHPAVTSYTPHFGYTTGGDVVTVHGTGLNTVTSVTVGGLTRALLAQSATSLTFDTPALGIGPQPVVLVGPGTVETPVGDFDYYALVGPLVAPTVTNLSPTHGVVGDTVTITGTDFSNTSTVTFGSTPATGVVPVDDQHLTVVAPPGTGVVDVTVDNGVGVSTPDAASDFTYDPPSPSPTTSPPSSPSPTSTAGPSMTTSPTGGTGTGGDGGTGVDGSPDPVTDGGTDGGTGAGTGSTGGNTSSTGGSAGSGATGGGITASSRGIHDGPAGRGTSRATAVATATPKVTPSDQAGGVTDDALTSALTGRGTRWIGLLAALAALGAALWLGDGWWRQWRARRLADRLIRGWTGAGPLVASEAVAVLKVPALGENWRWPVYPVAADAASGDRGFTRGVGLQAGHLDEAGHWTATGDLTLAARAADRYDPLLGLNRVAPGDEVHVITPHRTLTYQVSRTAAFGSYIAGWSPVAGPPPEPGSSLLLGTTDAGDDGALAPHPATVKAALARVAPTTADARAAEEADTPAP</sequence>
<dbReference type="SUPFAM" id="SSF81296">
    <property type="entry name" value="E set domains"/>
    <property type="match status" value="5"/>
</dbReference>
<dbReference type="SMART" id="SM00429">
    <property type="entry name" value="IPT"/>
    <property type="match status" value="5"/>
</dbReference>
<reference evidence="5 6" key="1">
    <citation type="submission" date="2024-10" db="EMBL/GenBank/DDBJ databases">
        <title>The Natural Products Discovery Center: Release of the First 8490 Sequenced Strains for Exploring Actinobacteria Biosynthetic Diversity.</title>
        <authorList>
            <person name="Kalkreuter E."/>
            <person name="Kautsar S.A."/>
            <person name="Yang D."/>
            <person name="Bader C.D."/>
            <person name="Teijaro C.N."/>
            <person name="Fluegel L."/>
            <person name="Davis C.M."/>
            <person name="Simpson J.R."/>
            <person name="Lauterbach L."/>
            <person name="Steele A.D."/>
            <person name="Gui C."/>
            <person name="Meng S."/>
            <person name="Li G."/>
            <person name="Viehrig K."/>
            <person name="Ye F."/>
            <person name="Su P."/>
            <person name="Kiefer A.F."/>
            <person name="Nichols A."/>
            <person name="Cepeda A.J."/>
            <person name="Yan W."/>
            <person name="Fan B."/>
            <person name="Jiang Y."/>
            <person name="Adhikari A."/>
            <person name="Zheng C.-J."/>
            <person name="Schuster L."/>
            <person name="Cowan T.M."/>
            <person name="Smanski M.J."/>
            <person name="Chevrette M.G."/>
            <person name="De Carvalho L.P.S."/>
            <person name="Shen B."/>
        </authorList>
    </citation>
    <scope>NUCLEOTIDE SEQUENCE [LARGE SCALE GENOMIC DNA]</scope>
    <source>
        <strain evidence="5 6">NPDC049639</strain>
    </source>
</reference>
<feature type="compositionally biased region" description="Gly residues" evidence="2">
    <location>
        <begin position="729"/>
        <end position="740"/>
    </location>
</feature>
<protein>
    <submittedName>
        <fullName evidence="5">IPT/TIG domain-containing protein</fullName>
    </submittedName>
</protein>
<dbReference type="PANTHER" id="PTHR46769">
    <property type="entry name" value="POLYCYSTIC KIDNEY AND HEPATIC DISEASE 1 (AUTOSOMAL RECESSIVE)-LIKE 1"/>
    <property type="match status" value="1"/>
</dbReference>
<feature type="domain" description="IPT/TIG" evidence="4">
    <location>
        <begin position="403"/>
        <end position="483"/>
    </location>
</feature>
<feature type="compositionally biased region" description="Gly residues" evidence="2">
    <location>
        <begin position="708"/>
        <end position="721"/>
    </location>
</feature>
<feature type="compositionally biased region" description="Low complexity" evidence="2">
    <location>
        <begin position="698"/>
        <end position="707"/>
    </location>
</feature>
<dbReference type="Pfam" id="PF01833">
    <property type="entry name" value="TIG"/>
    <property type="match status" value="5"/>
</dbReference>
<evidence type="ECO:0000256" key="2">
    <source>
        <dbReference type="SAM" id="MobiDB-lite"/>
    </source>
</evidence>
<feature type="domain" description="IPT/TIG" evidence="4">
    <location>
        <begin position="485"/>
        <end position="566"/>
    </location>
</feature>
<keyword evidence="1 3" id="KW-0732">Signal</keyword>
<gene>
    <name evidence="5" type="ORF">ACIB24_19685</name>
</gene>
<evidence type="ECO:0000313" key="6">
    <source>
        <dbReference type="Proteomes" id="UP001612915"/>
    </source>
</evidence>
<dbReference type="InterPro" id="IPR013783">
    <property type="entry name" value="Ig-like_fold"/>
</dbReference>
<dbReference type="PANTHER" id="PTHR46769:SF2">
    <property type="entry name" value="FIBROCYSTIN-L ISOFORM 2 PRECURSOR-RELATED"/>
    <property type="match status" value="1"/>
</dbReference>
<feature type="compositionally biased region" description="Low complexity" evidence="2">
    <location>
        <begin position="670"/>
        <end position="684"/>
    </location>
</feature>
<feature type="domain" description="IPT/TIG" evidence="4">
    <location>
        <begin position="574"/>
        <end position="655"/>
    </location>
</feature>
<feature type="region of interest" description="Disordered" evidence="2">
    <location>
        <begin position="955"/>
        <end position="975"/>
    </location>
</feature>
<accession>A0ABW8ASD7</accession>
<dbReference type="CDD" id="cd00102">
    <property type="entry name" value="IPT"/>
    <property type="match status" value="5"/>
</dbReference>
<proteinExistence type="predicted"/>
<dbReference type="RefSeq" id="WP_398283858.1">
    <property type="nucleotide sequence ID" value="NZ_JBITLV010000007.1"/>
</dbReference>
<feature type="domain" description="IPT/TIG" evidence="4">
    <location>
        <begin position="317"/>
        <end position="401"/>
    </location>
</feature>
<name>A0ABW8ASD7_9ACTN</name>
<dbReference type="Proteomes" id="UP001612915">
    <property type="component" value="Unassembled WGS sequence"/>
</dbReference>
<feature type="compositionally biased region" description="Low complexity" evidence="2">
    <location>
        <begin position="759"/>
        <end position="771"/>
    </location>
</feature>
<evidence type="ECO:0000259" key="4">
    <source>
        <dbReference type="SMART" id="SM00429"/>
    </source>
</evidence>
<dbReference type="Gene3D" id="2.40.260.10">
    <property type="entry name" value="Sortase"/>
    <property type="match status" value="1"/>
</dbReference>
<dbReference type="Gene3D" id="2.60.40.10">
    <property type="entry name" value="Immunoglobulins"/>
    <property type="match status" value="5"/>
</dbReference>
<evidence type="ECO:0000313" key="5">
    <source>
        <dbReference type="EMBL" id="MFI7589294.1"/>
    </source>
</evidence>
<feature type="compositionally biased region" description="Pro residues" evidence="2">
    <location>
        <begin position="656"/>
        <end position="669"/>
    </location>
</feature>
<comment type="caution">
    <text evidence="5">The sequence shown here is derived from an EMBL/GenBank/DDBJ whole genome shotgun (WGS) entry which is preliminary data.</text>
</comment>
<feature type="region of interest" description="Disordered" evidence="2">
    <location>
        <begin position="636"/>
        <end position="779"/>
    </location>
</feature>
<dbReference type="InterPro" id="IPR014756">
    <property type="entry name" value="Ig_E-set"/>
</dbReference>